<accession>A0A6I9QKP3</accession>
<sequence>MGSSKKSMADRGGRSSVKGRYEVDKSSASATFTVNAGDLKLKASMTDTTIHSPSLNGLALSLEKPNSFIIDYNVPKKDVRFQFMNSVRVLDKTVSLTYTHACGDNRVGIDGMVAFDSTNKVTVSYALDSRNCKVKYVYTHGVLRRTVEPCYDISKNSWDFVVTRKFEGGVSVKAIYQASSKNLELDRKNKK</sequence>
<gene>
    <name evidence="16" type="primary">LOC105037297</name>
</gene>
<reference evidence="16" key="1">
    <citation type="submission" date="2025-08" db="UniProtKB">
        <authorList>
            <consortium name="RefSeq"/>
        </authorList>
    </citation>
    <scope>IDENTIFICATION</scope>
</reference>
<evidence type="ECO:0000256" key="11">
    <source>
        <dbReference type="ARBA" id="ARBA00023065"/>
    </source>
</evidence>
<evidence type="ECO:0000313" key="15">
    <source>
        <dbReference type="Proteomes" id="UP000504607"/>
    </source>
</evidence>
<feature type="compositionally biased region" description="Basic and acidic residues" evidence="14">
    <location>
        <begin position="7"/>
        <end position="21"/>
    </location>
</feature>
<keyword evidence="6" id="KW-1134">Transmembrane beta strand</keyword>
<comment type="subcellular location">
    <subcellularLocation>
        <location evidence="2">Plastid</location>
        <location evidence="2">Chloroplast outer membrane</location>
        <topology evidence="2">Multi-pass membrane protein</topology>
    </subcellularLocation>
    <subcellularLocation>
        <location evidence="3">Plastid</location>
        <location evidence="3">Etioplast membrane</location>
        <topology evidence="3">Multi-pass membrane protein</topology>
    </subcellularLocation>
</comment>
<keyword evidence="11" id="KW-0406">Ion transport</keyword>
<dbReference type="GO" id="GO:0015288">
    <property type="term" value="F:porin activity"/>
    <property type="evidence" value="ECO:0007669"/>
    <property type="project" value="UniProtKB-KW"/>
</dbReference>
<dbReference type="GO" id="GO:0009707">
    <property type="term" value="C:chloroplast outer membrane"/>
    <property type="evidence" value="ECO:0007669"/>
    <property type="project" value="UniProtKB-SubCell"/>
</dbReference>
<dbReference type="FunCoup" id="A0A6I9QKP3">
    <property type="interactions" value="2428"/>
</dbReference>
<evidence type="ECO:0000256" key="8">
    <source>
        <dbReference type="ARBA" id="ARBA00022640"/>
    </source>
</evidence>
<evidence type="ECO:0000256" key="7">
    <source>
        <dbReference type="ARBA" id="ARBA00022528"/>
    </source>
</evidence>
<dbReference type="GO" id="GO:0034426">
    <property type="term" value="C:etioplast membrane"/>
    <property type="evidence" value="ECO:0007669"/>
    <property type="project" value="UniProtKB-SubCell"/>
</dbReference>
<dbReference type="RefSeq" id="XP_010911280.1">
    <property type="nucleotide sequence ID" value="XM_010912978.1"/>
</dbReference>
<dbReference type="InParanoid" id="A0A6I9QKP3"/>
<dbReference type="GO" id="GO:0046930">
    <property type="term" value="C:pore complex"/>
    <property type="evidence" value="ECO:0007669"/>
    <property type="project" value="UniProtKB-KW"/>
</dbReference>
<dbReference type="PANTHER" id="PTHR35284">
    <property type="entry name" value="OUTER ENVELOPE PORE PROTEIN 24A, CHLOROPLASTIC-RELATED"/>
    <property type="match status" value="1"/>
</dbReference>
<evidence type="ECO:0000256" key="14">
    <source>
        <dbReference type="SAM" id="MobiDB-lite"/>
    </source>
</evidence>
<dbReference type="AlphaFoldDB" id="A0A6I9QKP3"/>
<keyword evidence="10" id="KW-1002">Plastid outer membrane</keyword>
<evidence type="ECO:0000256" key="10">
    <source>
        <dbReference type="ARBA" id="ARBA00022805"/>
    </source>
</evidence>
<keyword evidence="12" id="KW-0626">Porin</keyword>
<dbReference type="InterPro" id="IPR034626">
    <property type="entry name" value="OEP24"/>
</dbReference>
<proteinExistence type="predicted"/>
<evidence type="ECO:0000256" key="2">
    <source>
        <dbReference type="ARBA" id="ARBA00004396"/>
    </source>
</evidence>
<protein>
    <submittedName>
        <fullName evidence="16">Outer envelope pore protein 24B, chloroplastic-like</fullName>
    </submittedName>
</protein>
<evidence type="ECO:0000256" key="3">
    <source>
        <dbReference type="ARBA" id="ARBA00004441"/>
    </source>
</evidence>
<keyword evidence="7" id="KW-0150">Chloroplast</keyword>
<dbReference type="Proteomes" id="UP000504607">
    <property type="component" value="Unplaced"/>
</dbReference>
<keyword evidence="15" id="KW-1185">Reference proteome</keyword>
<feature type="region of interest" description="Disordered" evidence="14">
    <location>
        <begin position="1"/>
        <end position="21"/>
    </location>
</feature>
<evidence type="ECO:0000256" key="5">
    <source>
        <dbReference type="ARBA" id="ARBA00022448"/>
    </source>
</evidence>
<comment type="function">
    <text evidence="1">High-conductance voltage-dependent solute channel with a slight selectivity for cations transporting triosephosphates, dicarboxylic acids, ATP, inorganic phosphate (Pi), sugars, and positively or negatively charged amino acids.</text>
</comment>
<evidence type="ECO:0000256" key="13">
    <source>
        <dbReference type="ARBA" id="ARBA00023136"/>
    </source>
</evidence>
<keyword evidence="9" id="KW-0812">Transmembrane</keyword>
<keyword evidence="13" id="KW-0472">Membrane</keyword>
<dbReference type="PANTHER" id="PTHR35284:SF1">
    <property type="entry name" value="OUTER ENVELOPE PORE PROTEIN 24A, CHLOROPLASTIC-RELATED"/>
    <property type="match status" value="1"/>
</dbReference>
<dbReference type="GO" id="GO:0022843">
    <property type="term" value="F:voltage-gated monoatomic cation channel activity"/>
    <property type="evidence" value="ECO:0007669"/>
    <property type="project" value="InterPro"/>
</dbReference>
<evidence type="ECO:0000313" key="16">
    <source>
        <dbReference type="RefSeq" id="XP_010911280.1"/>
    </source>
</evidence>
<dbReference type="OrthoDB" id="1185978at2759"/>
<keyword evidence="5" id="KW-0813">Transport</keyword>
<evidence type="ECO:0000256" key="6">
    <source>
        <dbReference type="ARBA" id="ARBA00022452"/>
    </source>
</evidence>
<evidence type="ECO:0000256" key="9">
    <source>
        <dbReference type="ARBA" id="ARBA00022692"/>
    </source>
</evidence>
<comment type="subunit">
    <text evidence="4">Homooligomers form large rather nonselective pores in plastidial outer membranes.</text>
</comment>
<dbReference type="GO" id="GO:0034765">
    <property type="term" value="P:regulation of monoatomic ion transmembrane transport"/>
    <property type="evidence" value="ECO:0007669"/>
    <property type="project" value="InterPro"/>
</dbReference>
<evidence type="ECO:0000256" key="12">
    <source>
        <dbReference type="ARBA" id="ARBA00023114"/>
    </source>
</evidence>
<name>A0A6I9QKP3_ELAGV</name>
<evidence type="ECO:0000256" key="1">
    <source>
        <dbReference type="ARBA" id="ARBA00002327"/>
    </source>
</evidence>
<keyword evidence="8" id="KW-0934">Plastid</keyword>
<evidence type="ECO:0000256" key="4">
    <source>
        <dbReference type="ARBA" id="ARBA00011593"/>
    </source>
</evidence>
<organism evidence="15 16">
    <name type="scientific">Elaeis guineensis var. tenera</name>
    <name type="common">Oil palm</name>
    <dbReference type="NCBI Taxonomy" id="51953"/>
    <lineage>
        <taxon>Eukaryota</taxon>
        <taxon>Viridiplantae</taxon>
        <taxon>Streptophyta</taxon>
        <taxon>Embryophyta</taxon>
        <taxon>Tracheophyta</taxon>
        <taxon>Spermatophyta</taxon>
        <taxon>Magnoliopsida</taxon>
        <taxon>Liliopsida</taxon>
        <taxon>Arecaceae</taxon>
        <taxon>Arecoideae</taxon>
        <taxon>Cocoseae</taxon>
        <taxon>Elaeidinae</taxon>
        <taxon>Elaeis</taxon>
    </lineage>
</organism>